<evidence type="ECO:0008006" key="3">
    <source>
        <dbReference type="Google" id="ProtNLM"/>
    </source>
</evidence>
<name>A0AAU9DJ80_9LACO</name>
<dbReference type="EMBL" id="AP026801">
    <property type="protein sequence ID" value="BDR55444.1"/>
    <property type="molecule type" value="Genomic_DNA"/>
</dbReference>
<dbReference type="RefSeq" id="WP_317696740.1">
    <property type="nucleotide sequence ID" value="NZ_AP026801.1"/>
</dbReference>
<dbReference type="KEGG" id="xak:KIMC2_00060"/>
<sequence>MKKKLVIFPLLIFSFFALLIVKAETVSAADKLVAFKNDAGRTVGYVNLSSEGILGTDTLATAFKKLGATSTGEMNVYGRKYTLVSADSLSTDPTSDIGIWFHGTTAGNTTTVDSFMNSNTASITGGAVYLEGKNPQIPEFPDLKLDPTNDNVDFASSGWTEITPANYKNDMVWNFTRNKRKYQITSNSSYDNYCGSDNLNSLKVKDLTDPNNIKFYTYDYDNGVSSTTVLSYFNDYGGNDNIILNTTNVKMYKKPSKYGNAIAVIRRFDYPTFSNFNTEIMDVNPDGTIQVYTSYTERLKTRLNPTFKYDTDTDLRIFDANDNRIGGPGDTVGIYKGPGNTVYVKGITQSNPSISVKANIHYIDVSGKKLPSSGSWSPSDGTELAGRTQLISATTTSINSNGYEIVPVSGFAIVGRSDTTAISADGKKFKFPADIVNKAVETEFRVYFGSKNQYAAPLNSYGNLYYAVHANDGTHQLDDLLFSNGDSSVITADPIPRLDTNMTYGMPLTEQVVSSGELEEENTKDYYIYVQENKPVTLRAVPDFDFGIHNIDFSKHTYNFKSSIPKAGSDVNKLNLDDSYDNNTPSSNVGVPIEKYLKVTDYNGVSTKARALVVTNPNENDTSNWRIEASLDTFKNVSGTYINQADIPYLKLKTSAEGIDDYGQNGMSTWQKSSAPILATDPIIYSYNRNNPSDPRNNPTIILNGKNGTSTAVGSWKLDFAMSDSASLYFPSSLIQSSGNKTNSYHSTLTWTVVNQTP</sequence>
<dbReference type="Proteomes" id="UP001321804">
    <property type="component" value="Chromosome"/>
</dbReference>
<keyword evidence="2" id="KW-1185">Reference proteome</keyword>
<reference evidence="1 2" key="1">
    <citation type="journal article" date="2023" name="Microbiol. Spectr.">
        <title>Symbiosis of Carpenter Bees with Uncharacterized Lactic Acid Bacteria Showing NAD Auxotrophy.</title>
        <authorList>
            <person name="Kawasaki S."/>
            <person name="Ozawa K."/>
            <person name="Mori T."/>
            <person name="Yamamoto A."/>
            <person name="Ito M."/>
            <person name="Ohkuma M."/>
            <person name="Sakamoto M."/>
            <person name="Matsutani M."/>
        </authorList>
    </citation>
    <scope>NUCLEOTIDE SEQUENCE [LARGE SCALE GENOMIC DNA]</scope>
    <source>
        <strain evidence="1 2">KimC2</strain>
    </source>
</reference>
<dbReference type="AlphaFoldDB" id="A0AAU9DJ80"/>
<organism evidence="1 2">
    <name type="scientific">Xylocopilactobacillus apis</name>
    <dbReference type="NCBI Taxonomy" id="2932183"/>
    <lineage>
        <taxon>Bacteria</taxon>
        <taxon>Bacillati</taxon>
        <taxon>Bacillota</taxon>
        <taxon>Bacilli</taxon>
        <taxon>Lactobacillales</taxon>
        <taxon>Lactobacillaceae</taxon>
        <taxon>Xylocopilactobacillus</taxon>
    </lineage>
</organism>
<accession>A0AAU9DJ80</accession>
<proteinExistence type="predicted"/>
<gene>
    <name evidence="1" type="ORF">KIMC2_00060</name>
</gene>
<evidence type="ECO:0000313" key="1">
    <source>
        <dbReference type="EMBL" id="BDR55444.1"/>
    </source>
</evidence>
<protein>
    <recommendedName>
        <fullName evidence="3">WxL domain-containing protein</fullName>
    </recommendedName>
</protein>
<evidence type="ECO:0000313" key="2">
    <source>
        <dbReference type="Proteomes" id="UP001321804"/>
    </source>
</evidence>